<gene>
    <name evidence="1" type="ORF">TMI583_LOCUS20032</name>
</gene>
<dbReference type="EMBL" id="CAJOBA010014055">
    <property type="protein sequence ID" value="CAF3881969.1"/>
    <property type="molecule type" value="Genomic_DNA"/>
</dbReference>
<evidence type="ECO:0000313" key="1">
    <source>
        <dbReference type="EMBL" id="CAF3881969.1"/>
    </source>
</evidence>
<proteinExistence type="predicted"/>
<accession>A0A8S2L3H8</accession>
<name>A0A8S2L3H8_9BILA</name>
<reference evidence="1" key="1">
    <citation type="submission" date="2021-02" db="EMBL/GenBank/DDBJ databases">
        <authorList>
            <person name="Nowell W R."/>
        </authorList>
    </citation>
    <scope>NUCLEOTIDE SEQUENCE</scope>
</reference>
<comment type="caution">
    <text evidence="1">The sequence shown here is derived from an EMBL/GenBank/DDBJ whole genome shotgun (WGS) entry which is preliminary data.</text>
</comment>
<evidence type="ECO:0000313" key="2">
    <source>
        <dbReference type="Proteomes" id="UP000682733"/>
    </source>
</evidence>
<protein>
    <submittedName>
        <fullName evidence="1">Uncharacterized protein</fullName>
    </submittedName>
</protein>
<sequence>METPQMVA</sequence>
<dbReference type="Proteomes" id="UP000682733">
    <property type="component" value="Unassembled WGS sequence"/>
</dbReference>
<organism evidence="1 2">
    <name type="scientific">Didymodactylos carnosus</name>
    <dbReference type="NCBI Taxonomy" id="1234261"/>
    <lineage>
        <taxon>Eukaryota</taxon>
        <taxon>Metazoa</taxon>
        <taxon>Spiralia</taxon>
        <taxon>Gnathifera</taxon>
        <taxon>Rotifera</taxon>
        <taxon>Eurotatoria</taxon>
        <taxon>Bdelloidea</taxon>
        <taxon>Philodinida</taxon>
        <taxon>Philodinidae</taxon>
        <taxon>Didymodactylos</taxon>
    </lineage>
</organism>
<feature type="non-terminal residue" evidence="1">
    <location>
        <position position="8"/>
    </location>
</feature>